<reference evidence="2 3" key="1">
    <citation type="submission" date="2016-10" db="EMBL/GenBank/DDBJ databases">
        <authorList>
            <person name="Varghese N."/>
            <person name="Submissions S."/>
        </authorList>
    </citation>
    <scope>NUCLEOTIDE SEQUENCE [LARGE SCALE GENOMIC DNA]</scope>
    <source>
        <strain evidence="2 3">DSM 2260</strain>
    </source>
</reference>
<evidence type="ECO:0000313" key="2">
    <source>
        <dbReference type="EMBL" id="SDD64423.1"/>
    </source>
</evidence>
<accession>A0A511HNL5</accession>
<dbReference type="EMBL" id="BJVY01000063">
    <property type="protein sequence ID" value="GEL75171.1"/>
    <property type="molecule type" value="Genomic_DNA"/>
</dbReference>
<keyword evidence="3" id="KW-1185">Reference proteome</keyword>
<dbReference type="RefSeq" id="WP_244171491.1">
    <property type="nucleotide sequence ID" value="NZ_BJVY01000063.1"/>
</dbReference>
<dbReference type="Proteomes" id="UP000321224">
    <property type="component" value="Unassembled WGS sequence"/>
</dbReference>
<reference evidence="1 4" key="2">
    <citation type="submission" date="2019-07" db="EMBL/GenBank/DDBJ databases">
        <title>Whole genome shotgun sequence of Myxococcus virescens NBRC 100334.</title>
        <authorList>
            <person name="Hosoyama A."/>
            <person name="Uohara A."/>
            <person name="Ohji S."/>
            <person name="Ichikawa N."/>
        </authorList>
    </citation>
    <scope>NUCLEOTIDE SEQUENCE [LARGE SCALE GENOMIC DNA]</scope>
    <source>
        <strain evidence="1 4">NBRC 100334</strain>
    </source>
</reference>
<evidence type="ECO:0000313" key="1">
    <source>
        <dbReference type="EMBL" id="GEL75171.1"/>
    </source>
</evidence>
<comment type="caution">
    <text evidence="1">The sequence shown here is derived from an EMBL/GenBank/DDBJ whole genome shotgun (WGS) entry which is preliminary data.</text>
</comment>
<protein>
    <submittedName>
        <fullName evidence="1">Uncharacterized protein</fullName>
    </submittedName>
</protein>
<name>A0A511HNL5_9BACT</name>
<gene>
    <name evidence="1" type="ORF">MVI01_69550</name>
    <name evidence="2" type="ORF">SAMN04488504_10296</name>
</gene>
<dbReference type="EMBL" id="FNAJ01000002">
    <property type="protein sequence ID" value="SDD64423.1"/>
    <property type="molecule type" value="Genomic_DNA"/>
</dbReference>
<dbReference type="AlphaFoldDB" id="A0A511HNL5"/>
<proteinExistence type="predicted"/>
<organism evidence="1 4">
    <name type="scientific">Myxococcus virescens</name>
    <dbReference type="NCBI Taxonomy" id="83456"/>
    <lineage>
        <taxon>Bacteria</taxon>
        <taxon>Pseudomonadati</taxon>
        <taxon>Myxococcota</taxon>
        <taxon>Myxococcia</taxon>
        <taxon>Myxococcales</taxon>
        <taxon>Cystobacterineae</taxon>
        <taxon>Myxococcaceae</taxon>
        <taxon>Myxococcus</taxon>
    </lineage>
</organism>
<evidence type="ECO:0000313" key="4">
    <source>
        <dbReference type="Proteomes" id="UP000321224"/>
    </source>
</evidence>
<sequence length="134" mass="14842">MSPALLLFPELCLPPSPRLRRRLAAPSIAPASGFGASSWRHFTPRQREVFAKPRTLATLLELLRERPRGTCTICWRDMSLALAGSTTQVACSREDGTGRTRWCQTYVVHCYRDGERRREAAKAGLVATLEGGAT</sequence>
<evidence type="ECO:0000313" key="3">
    <source>
        <dbReference type="Proteomes" id="UP000198717"/>
    </source>
</evidence>
<dbReference type="Proteomes" id="UP000198717">
    <property type="component" value="Unassembled WGS sequence"/>
</dbReference>